<dbReference type="EMBL" id="JH711583">
    <property type="protein sequence ID" value="EIW77968.1"/>
    <property type="molecule type" value="Genomic_DNA"/>
</dbReference>
<accession>A0A5M3MFE4</accession>
<proteinExistence type="predicted"/>
<dbReference type="GeneID" id="19198766"/>
<evidence type="ECO:0000256" key="1">
    <source>
        <dbReference type="SAM" id="MobiDB-lite"/>
    </source>
</evidence>
<gene>
    <name evidence="2" type="ORF">CONPUDRAFT_109281</name>
</gene>
<evidence type="ECO:0000313" key="2">
    <source>
        <dbReference type="EMBL" id="EIW77968.1"/>
    </source>
</evidence>
<sequence length="265" mass="29953">MGISSSKVDQLTSEGNHEPTISDVFAVRLLLSSSPASLPVEIIDVILDHGAYWPHSTVEVKEIDVVSGGDDVEDKVYLRTLPLAYPKTEGSHVASAGQYPIHRPPRGSNEEEYPRRGQHPCRRIVFELLSRDQGWSSDRAYHKTYAHSWTWFDVSVERASESDSGGVADQVEHGLHPKDTHLQRNVHAKREFTRHVIVWDWQDTVEEGSLEAMVANEQGRGWRSMDGQLVRSLECGDRLVLWMHARFGGWRCIAESAKVTVYWAV</sequence>
<organism evidence="2 3">
    <name type="scientific">Coniophora puteana (strain RWD-64-598)</name>
    <name type="common">Brown rot fungus</name>
    <dbReference type="NCBI Taxonomy" id="741705"/>
    <lineage>
        <taxon>Eukaryota</taxon>
        <taxon>Fungi</taxon>
        <taxon>Dikarya</taxon>
        <taxon>Basidiomycota</taxon>
        <taxon>Agaricomycotina</taxon>
        <taxon>Agaricomycetes</taxon>
        <taxon>Agaricomycetidae</taxon>
        <taxon>Boletales</taxon>
        <taxon>Coniophorineae</taxon>
        <taxon>Coniophoraceae</taxon>
        <taxon>Coniophora</taxon>
    </lineage>
</organism>
<protein>
    <recommendedName>
        <fullName evidence="4">Protein HRI1</fullName>
    </recommendedName>
</protein>
<dbReference type="KEGG" id="cput:CONPUDRAFT_109281"/>
<keyword evidence="3" id="KW-1185">Reference proteome</keyword>
<dbReference type="AlphaFoldDB" id="A0A5M3MFE4"/>
<dbReference type="Proteomes" id="UP000053558">
    <property type="component" value="Unassembled WGS sequence"/>
</dbReference>
<evidence type="ECO:0008006" key="4">
    <source>
        <dbReference type="Google" id="ProtNLM"/>
    </source>
</evidence>
<evidence type="ECO:0000313" key="3">
    <source>
        <dbReference type="Proteomes" id="UP000053558"/>
    </source>
</evidence>
<name>A0A5M3MFE4_CONPW</name>
<dbReference type="RefSeq" id="XP_007772256.1">
    <property type="nucleotide sequence ID" value="XM_007774066.1"/>
</dbReference>
<dbReference type="OrthoDB" id="66095at2759"/>
<feature type="region of interest" description="Disordered" evidence="1">
    <location>
        <begin position="93"/>
        <end position="116"/>
    </location>
</feature>
<comment type="caution">
    <text evidence="2">The sequence shown here is derived from an EMBL/GenBank/DDBJ whole genome shotgun (WGS) entry which is preliminary data.</text>
</comment>
<reference evidence="3" key="1">
    <citation type="journal article" date="2012" name="Science">
        <title>The Paleozoic origin of enzymatic lignin decomposition reconstructed from 31 fungal genomes.</title>
        <authorList>
            <person name="Floudas D."/>
            <person name="Binder M."/>
            <person name="Riley R."/>
            <person name="Barry K."/>
            <person name="Blanchette R.A."/>
            <person name="Henrissat B."/>
            <person name="Martinez A.T."/>
            <person name="Otillar R."/>
            <person name="Spatafora J.W."/>
            <person name="Yadav J.S."/>
            <person name="Aerts A."/>
            <person name="Benoit I."/>
            <person name="Boyd A."/>
            <person name="Carlson A."/>
            <person name="Copeland A."/>
            <person name="Coutinho P.M."/>
            <person name="de Vries R.P."/>
            <person name="Ferreira P."/>
            <person name="Findley K."/>
            <person name="Foster B."/>
            <person name="Gaskell J."/>
            <person name="Glotzer D."/>
            <person name="Gorecki P."/>
            <person name="Heitman J."/>
            <person name="Hesse C."/>
            <person name="Hori C."/>
            <person name="Igarashi K."/>
            <person name="Jurgens J.A."/>
            <person name="Kallen N."/>
            <person name="Kersten P."/>
            <person name="Kohler A."/>
            <person name="Kuees U."/>
            <person name="Kumar T.K.A."/>
            <person name="Kuo A."/>
            <person name="LaButti K."/>
            <person name="Larrondo L.F."/>
            <person name="Lindquist E."/>
            <person name="Ling A."/>
            <person name="Lombard V."/>
            <person name="Lucas S."/>
            <person name="Lundell T."/>
            <person name="Martin R."/>
            <person name="McLaughlin D.J."/>
            <person name="Morgenstern I."/>
            <person name="Morin E."/>
            <person name="Murat C."/>
            <person name="Nagy L.G."/>
            <person name="Nolan M."/>
            <person name="Ohm R.A."/>
            <person name="Patyshakuliyeva A."/>
            <person name="Rokas A."/>
            <person name="Ruiz-Duenas F.J."/>
            <person name="Sabat G."/>
            <person name="Salamov A."/>
            <person name="Samejima M."/>
            <person name="Schmutz J."/>
            <person name="Slot J.C."/>
            <person name="St John F."/>
            <person name="Stenlid J."/>
            <person name="Sun H."/>
            <person name="Sun S."/>
            <person name="Syed K."/>
            <person name="Tsang A."/>
            <person name="Wiebenga A."/>
            <person name="Young D."/>
            <person name="Pisabarro A."/>
            <person name="Eastwood D.C."/>
            <person name="Martin F."/>
            <person name="Cullen D."/>
            <person name="Grigoriev I.V."/>
            <person name="Hibbett D.S."/>
        </authorList>
    </citation>
    <scope>NUCLEOTIDE SEQUENCE [LARGE SCALE GENOMIC DNA]</scope>
    <source>
        <strain evidence="3">RWD-64-598 SS2</strain>
    </source>
</reference>